<dbReference type="Proteomes" id="UP001143307">
    <property type="component" value="Unassembled WGS sequence"/>
</dbReference>
<dbReference type="Pfam" id="PF00656">
    <property type="entry name" value="Peptidase_C14"/>
    <property type="match status" value="1"/>
</dbReference>
<name>A0ABT3SXV5_9GAMM</name>
<dbReference type="InterPro" id="IPR011600">
    <property type="entry name" value="Pept_C14_caspase"/>
</dbReference>
<dbReference type="PANTHER" id="PTHR42754:SF1">
    <property type="entry name" value="LIPOPROTEIN"/>
    <property type="match status" value="1"/>
</dbReference>
<dbReference type="InterPro" id="IPR015943">
    <property type="entry name" value="WD40/YVTN_repeat-like_dom_sf"/>
</dbReference>
<gene>
    <name evidence="2" type="ORF">EYC87_10955</name>
</gene>
<proteinExistence type="predicted"/>
<dbReference type="Gene3D" id="3.40.50.1460">
    <property type="match status" value="1"/>
</dbReference>
<dbReference type="PANTHER" id="PTHR42754">
    <property type="entry name" value="ENDOGLUCANASE"/>
    <property type="match status" value="1"/>
</dbReference>
<dbReference type="SUPFAM" id="SSF52129">
    <property type="entry name" value="Caspase-like"/>
    <property type="match status" value="1"/>
</dbReference>
<accession>A0ABT3SXV5</accession>
<sequence>MKNTKAALLPLRLLSLNGKLTMLTIGLGVCLSTSAGLKYTPPEEGLENAAGQVPIQRPAAIEEEFLEAENIEALMGSAPEAFERQSLSNSAMRMVPDVSDFEELKLRWEKSFGGVRPDGFTEVISRRSDLATIAVGHNSSDSSGRSDAWVVAIGDDGQLLWETTIGGARNDRANGVYDLPDGSLIVVGATVNEFSGRLVGLVAKLDESGEVLWRRELSGSDDLTLNTVIAVAQDRLVVAGTSGKLAGYVAELDVDGKPVWQQMLKDKGPDIVHALAQLPNGEIAVAGERTELFSSDAWLVRLSASGEPVWSASFGGVDGDIFSDLLALTDGSLVAVGSTYTEAAMEQGWMVRVNTDGDIVWEKSFGGIGVDSLSGVTVLGDQSLVVVGRTDAGNEQAPNSWVLRVSDSGQLIKARALGEEYGDGLLAIAARSDGSFAAVGFTQPDFDSQIDGYVVLLGTPSSAKMRPVYAAADAPTLFVPGGGQLLTERATVEVLGNVIHSRPVRQLFVDGQQTEILPNGAFVKQLSVPLGQTEITVDAVDDRGVIGSTTIRVVRTEQGQLQSDGDLAELMAAVDFGRYHALIIGNNNYPAADIPALRSAVNDARTVAEVLESDYSFDVNLLENATRSQIIAALDEQSRSLGPQDNLLVYYAGHGYYDEDVDLGYWLPTDASLASKEAWIRNSAITDAIKGMKAKHVLLVADSCFSGTLLRNVDVKRTGRFYERMAGRSARLVMTSGGIEPVMDEGGDGHSVFARNLIRKLRSSDQIIDGTSLYQAIREPVVMTSEQVPQYSNIRFIDSDGGDFLFVKQSR</sequence>
<organism evidence="2 3">
    <name type="scientific">Candidatus Seongchinamella marina</name>
    <dbReference type="NCBI Taxonomy" id="2518990"/>
    <lineage>
        <taxon>Bacteria</taxon>
        <taxon>Pseudomonadati</taxon>
        <taxon>Pseudomonadota</taxon>
        <taxon>Gammaproteobacteria</taxon>
        <taxon>Cellvibrionales</taxon>
        <taxon>Halieaceae</taxon>
        <taxon>Seongchinamella</taxon>
    </lineage>
</organism>
<feature type="domain" description="Peptidase C14 caspase" evidence="1">
    <location>
        <begin position="580"/>
        <end position="793"/>
    </location>
</feature>
<protein>
    <recommendedName>
        <fullName evidence="1">Peptidase C14 caspase domain-containing protein</fullName>
    </recommendedName>
</protein>
<reference evidence="2" key="1">
    <citation type="submission" date="2019-02" db="EMBL/GenBank/DDBJ databases">
        <authorList>
            <person name="Li S.-H."/>
        </authorList>
    </citation>
    <scope>NUCLEOTIDE SEQUENCE</scope>
    <source>
        <strain evidence="2">IMCC8485</strain>
    </source>
</reference>
<dbReference type="EMBL" id="SHNP01000003">
    <property type="protein sequence ID" value="MCX2974099.1"/>
    <property type="molecule type" value="Genomic_DNA"/>
</dbReference>
<evidence type="ECO:0000259" key="1">
    <source>
        <dbReference type="Pfam" id="PF00656"/>
    </source>
</evidence>
<evidence type="ECO:0000313" key="2">
    <source>
        <dbReference type="EMBL" id="MCX2974099.1"/>
    </source>
</evidence>
<comment type="caution">
    <text evidence="2">The sequence shown here is derived from an EMBL/GenBank/DDBJ whole genome shotgun (WGS) entry which is preliminary data.</text>
</comment>
<dbReference type="Gene3D" id="2.130.10.10">
    <property type="entry name" value="YVTN repeat-like/Quinoprotein amine dehydrogenase"/>
    <property type="match status" value="1"/>
</dbReference>
<dbReference type="InterPro" id="IPR011047">
    <property type="entry name" value="Quinoprotein_ADH-like_sf"/>
</dbReference>
<keyword evidence="3" id="KW-1185">Reference proteome</keyword>
<evidence type="ECO:0000313" key="3">
    <source>
        <dbReference type="Proteomes" id="UP001143307"/>
    </source>
</evidence>
<dbReference type="SUPFAM" id="SSF50998">
    <property type="entry name" value="Quinoprotein alcohol dehydrogenase-like"/>
    <property type="match status" value="1"/>
</dbReference>
<dbReference type="InterPro" id="IPR029030">
    <property type="entry name" value="Caspase-like_dom_sf"/>
</dbReference>